<dbReference type="GO" id="GO:0005524">
    <property type="term" value="F:ATP binding"/>
    <property type="evidence" value="ECO:0007669"/>
    <property type="project" value="UniProtKB-UniRule"/>
</dbReference>
<dbReference type="SMART" id="SM00382">
    <property type="entry name" value="AAA"/>
    <property type="match status" value="3"/>
</dbReference>
<dbReference type="Proteomes" id="UP000214355">
    <property type="component" value="Chromosome I"/>
</dbReference>
<accession>A0A1H2LCW1</accession>
<dbReference type="PROSITE" id="PS50006">
    <property type="entry name" value="FHA_DOMAIN"/>
    <property type="match status" value="1"/>
</dbReference>
<dbReference type="Gene3D" id="2.60.200.20">
    <property type="match status" value="1"/>
</dbReference>
<keyword evidence="5" id="KW-0472">Membrane</keyword>
<name>A0A1H2LCW1_9ACTO</name>
<dbReference type="PANTHER" id="PTHR22683">
    <property type="entry name" value="SPORULATION PROTEIN RELATED"/>
    <property type="match status" value="1"/>
</dbReference>
<feature type="domain" description="FtsK" evidence="7">
    <location>
        <begin position="972"/>
        <end position="1148"/>
    </location>
</feature>
<dbReference type="RefSeq" id="WP_091279587.1">
    <property type="nucleotide sequence ID" value="NZ_JABAPL010000017.1"/>
</dbReference>
<dbReference type="GO" id="GO:0003677">
    <property type="term" value="F:DNA binding"/>
    <property type="evidence" value="ECO:0007669"/>
    <property type="project" value="InterPro"/>
</dbReference>
<keyword evidence="5" id="KW-1133">Transmembrane helix</keyword>
<dbReference type="GeneID" id="65344276"/>
<protein>
    <submittedName>
        <fullName evidence="8">DNA segregation ATPase FtsK/SpoIIIE, S-DNA-T family</fullName>
    </submittedName>
</protein>
<dbReference type="PROSITE" id="PS50901">
    <property type="entry name" value="FTSK"/>
    <property type="match status" value="2"/>
</dbReference>
<dbReference type="PANTHER" id="PTHR22683:SF1">
    <property type="entry name" value="TYPE VII SECRETION SYSTEM PROTEIN ESSC"/>
    <property type="match status" value="1"/>
</dbReference>
<evidence type="ECO:0000256" key="2">
    <source>
        <dbReference type="ARBA" id="ARBA00022741"/>
    </source>
</evidence>
<dbReference type="SMART" id="SM00240">
    <property type="entry name" value="FHA"/>
    <property type="match status" value="1"/>
</dbReference>
<dbReference type="Pfam" id="PF00498">
    <property type="entry name" value="FHA"/>
    <property type="match status" value="1"/>
</dbReference>
<feature type="binding site" evidence="4">
    <location>
        <begin position="989"/>
        <end position="996"/>
    </location>
    <ligand>
        <name>ATP</name>
        <dbReference type="ChEBI" id="CHEBI:30616"/>
    </ligand>
</feature>
<evidence type="ECO:0000259" key="7">
    <source>
        <dbReference type="PROSITE" id="PS50901"/>
    </source>
</evidence>
<dbReference type="InterPro" id="IPR003593">
    <property type="entry name" value="AAA+_ATPase"/>
</dbReference>
<feature type="domain" description="FHA" evidence="6">
    <location>
        <begin position="109"/>
        <end position="158"/>
    </location>
</feature>
<dbReference type="CDD" id="cd00060">
    <property type="entry name" value="FHA"/>
    <property type="match status" value="1"/>
</dbReference>
<reference evidence="9" key="1">
    <citation type="submission" date="2016-10" db="EMBL/GenBank/DDBJ databases">
        <authorList>
            <person name="Varghese N."/>
            <person name="Submissions S."/>
        </authorList>
    </citation>
    <scope>NUCLEOTIDE SEQUENCE [LARGE SCALE GENOMIC DNA]</scope>
    <source>
        <strain evidence="9">DSM 10002</strain>
    </source>
</reference>
<keyword evidence="9" id="KW-1185">Reference proteome</keyword>
<feature type="transmembrane region" description="Helical" evidence="5">
    <location>
        <begin position="234"/>
        <end position="252"/>
    </location>
</feature>
<evidence type="ECO:0000256" key="4">
    <source>
        <dbReference type="PROSITE-ProRule" id="PRU00289"/>
    </source>
</evidence>
<evidence type="ECO:0000313" key="9">
    <source>
        <dbReference type="Proteomes" id="UP000214355"/>
    </source>
</evidence>
<evidence type="ECO:0000256" key="5">
    <source>
        <dbReference type="SAM" id="Phobius"/>
    </source>
</evidence>
<dbReference type="EMBL" id="LT629804">
    <property type="protein sequence ID" value="SDU78575.1"/>
    <property type="molecule type" value="Genomic_DNA"/>
</dbReference>
<dbReference type="InterPro" id="IPR027417">
    <property type="entry name" value="P-loop_NTPase"/>
</dbReference>
<dbReference type="STRING" id="131112.SAMN04489737_0530"/>
<dbReference type="SUPFAM" id="SSF52540">
    <property type="entry name" value="P-loop containing nucleoside triphosphate hydrolases"/>
    <property type="match status" value="3"/>
</dbReference>
<dbReference type="CDD" id="cd01127">
    <property type="entry name" value="TrwB_TraG_TraD_VirD4"/>
    <property type="match status" value="1"/>
</dbReference>
<dbReference type="OrthoDB" id="9807790at2"/>
<evidence type="ECO:0000256" key="1">
    <source>
        <dbReference type="ARBA" id="ARBA00022553"/>
    </source>
</evidence>
<dbReference type="InterPro" id="IPR000253">
    <property type="entry name" value="FHA_dom"/>
</dbReference>
<organism evidence="8 9">
    <name type="scientific">Arcanobacterium phocae</name>
    <dbReference type="NCBI Taxonomy" id="131112"/>
    <lineage>
        <taxon>Bacteria</taxon>
        <taxon>Bacillati</taxon>
        <taxon>Actinomycetota</taxon>
        <taxon>Actinomycetes</taxon>
        <taxon>Actinomycetales</taxon>
        <taxon>Actinomycetaceae</taxon>
        <taxon>Arcanobacterium</taxon>
    </lineage>
</organism>
<dbReference type="InterPro" id="IPR050206">
    <property type="entry name" value="FtsK/SpoIIIE/SftA"/>
</dbReference>
<keyword evidence="1" id="KW-0597">Phosphoprotein</keyword>
<evidence type="ECO:0000313" key="8">
    <source>
        <dbReference type="EMBL" id="SDU78575.1"/>
    </source>
</evidence>
<keyword evidence="2 4" id="KW-0547">Nucleotide-binding</keyword>
<keyword evidence="3 4" id="KW-0067">ATP-binding</keyword>
<feature type="binding site" evidence="4">
    <location>
        <begin position="654"/>
        <end position="661"/>
    </location>
    <ligand>
        <name>ATP</name>
        <dbReference type="ChEBI" id="CHEBI:30616"/>
    </ligand>
</feature>
<dbReference type="InterPro" id="IPR002543">
    <property type="entry name" value="FtsK_dom"/>
</dbReference>
<dbReference type="Pfam" id="PF01580">
    <property type="entry name" value="FtsK_SpoIIIE"/>
    <property type="match status" value="2"/>
</dbReference>
<sequence length="1429" mass="156755">MRIVIGQSNNEHVYFASNMDQETTLHEIIFTSGNDVRDFEEIWVDGIASSLSQTVKEAHLYEGSTITNYPTLGGSVTTASPSLESQWELRCIGGLSSTESYPLCAGQVLRIGRSDQADITLHSASVSWSHAVLSIDERGVWIADDSSSNGTFVDGQRINTESTEPILLTEGSILGLGGICLILQRPQPVPTQPDLPYTAGGLIAFNRPPRVALPPHSEPVSVPVKKDSQGKAHFSWISVLAPLFMAMGMVAVMGSARYALIALLSPVMAVGSWLEQKRRNKDNEKENEENYCRDLEITRQEIIDASEAERVRDRLQTPYPHELIETVQHATPALWQVRASDEDFLTATMGTTNREFTPLRKSYSGQLQARTQEVFDEATIFATPQIVDLCKGPVGIWGPRESSMALARSLLCQLATSSGPGDYRVVVLTDKARSEDWRFTAWLPHTQTGNTNPHERFIALDSTQATTMARMLRDQLNQPEADAMLLVVDDISLLQGRDCPVRDILEYDRNVNQQRRRKRPVTAIILAAQANELPSICHSVIEVKYDNDATLMIPSQAKTTESITISGISASEAQEWSRMLARFDDPNASAGGGGLPSLVHLFDLLGFNRSTIDGSTITKSWDSFDGYNVPLGVYEDGIYTFDLVKDGPHGLVGGTTGSGKSELLRSLVAGLAAKIDPEHLTFILIDFKGGAAFASLDQLPHTIGTLSNLESSLAYRALKALEAELAWRQKCFSEAGENVDNIDAYLATRPAQPMPRLLVVVDEFAQLAKEYPDVLTSLVSIGAVGRTLGVHMILATQRPAGVVNDDILANTNMRAALRVQSREDSSNVIGVPLAASIGRNQRGRAYIKLGEEDITPIQTALVTGVSGIKQTNDLFVDPMILGMPPQDHTVTTSTDSNNDMEVLIEAIKEANKKKGFKPARKVWPDPLEEHVRLRLEHALDDDEHAQLQEIRADNRAKSVIQVGLYDDPDHQQQYVSGWDISDGNLVIAGIPGSGTSSALVSLALRIADTYAPDEADILVLDAGTSSLSALEELSHVRGFAGAGTANRELQTRLLRYLHNELEKRTADSQQKYPKVFVLIDGLTVLKEEYNDIDGTQLLEQFYRVWAKGPALGIHCAATTNRLKALPTAINEITSQKWLFRLADSYDYSLAEIARDNHPAPLPGRYVDALRSHQAHIGLAQDAQRSIEEINKSWGLEYAHRPLLVQKLPTFVEPTLLADYARIGTEPWNIPIGMSEADLQPHMLHAYGGEHVLIAGPARSGKSTMLGAIRSVFAAAAKKNNIDLTIFTVASRRSTLHTLFDDVREHDEISAVVASAQALSGPCVILIDDGHLVTDSDQSLFSLIKKSDPRILIVVTGRNEDLRNMYDNWIKELRKSRLGVLLAPNVDFDGPLLGAQIPRRSPVNLSIGRGYACQNGVVSLIQAATLWKDQ</sequence>
<proteinExistence type="predicted"/>
<dbReference type="Gene3D" id="3.40.50.300">
    <property type="entry name" value="P-loop containing nucleotide triphosphate hydrolases"/>
    <property type="match status" value="3"/>
</dbReference>
<evidence type="ECO:0000256" key="3">
    <source>
        <dbReference type="ARBA" id="ARBA00022840"/>
    </source>
</evidence>
<evidence type="ECO:0000259" key="6">
    <source>
        <dbReference type="PROSITE" id="PS50006"/>
    </source>
</evidence>
<dbReference type="SUPFAM" id="SSF49879">
    <property type="entry name" value="SMAD/FHA domain"/>
    <property type="match status" value="1"/>
</dbReference>
<keyword evidence="5" id="KW-0812">Transmembrane</keyword>
<feature type="domain" description="FtsK" evidence="7">
    <location>
        <begin position="635"/>
        <end position="826"/>
    </location>
</feature>
<gene>
    <name evidence="8" type="ORF">SAMN04489737_0530</name>
</gene>
<dbReference type="InterPro" id="IPR008984">
    <property type="entry name" value="SMAD_FHA_dom_sf"/>
</dbReference>